<proteinExistence type="predicted"/>
<comment type="caution">
    <text evidence="1">The sequence shown here is derived from an EMBL/GenBank/DDBJ whole genome shotgun (WGS) entry which is preliminary data.</text>
</comment>
<dbReference type="Proteomes" id="UP000182235">
    <property type="component" value="Unassembled WGS sequence"/>
</dbReference>
<keyword evidence="2" id="KW-1185">Reference proteome</keyword>
<dbReference type="OrthoDB" id="118105at2759"/>
<dbReference type="EMBL" id="LGRN01001027">
    <property type="protein sequence ID" value="OJD09936.1"/>
    <property type="molecule type" value="Genomic_DNA"/>
</dbReference>
<dbReference type="STRING" id="1447872.A0A1J9P0R5"/>
<gene>
    <name evidence="1" type="ORF">AJ78_08849</name>
</gene>
<organism evidence="1 2">
    <name type="scientific">Emergomyces pasteurianus Ep9510</name>
    <dbReference type="NCBI Taxonomy" id="1447872"/>
    <lineage>
        <taxon>Eukaryota</taxon>
        <taxon>Fungi</taxon>
        <taxon>Dikarya</taxon>
        <taxon>Ascomycota</taxon>
        <taxon>Pezizomycotina</taxon>
        <taxon>Eurotiomycetes</taxon>
        <taxon>Eurotiomycetidae</taxon>
        <taxon>Onygenales</taxon>
        <taxon>Ajellomycetaceae</taxon>
        <taxon>Emergomyces</taxon>
    </lineage>
</organism>
<reference evidence="1 2" key="1">
    <citation type="submission" date="2015-07" db="EMBL/GenBank/DDBJ databases">
        <title>Emmonsia species relationships and genome sequence.</title>
        <authorList>
            <consortium name="The Broad Institute Genomics Platform"/>
            <person name="Cuomo C.A."/>
            <person name="Munoz J.F."/>
            <person name="Imamovic A."/>
            <person name="Priest M.E."/>
            <person name="Young S."/>
            <person name="Clay O.K."/>
            <person name="McEwen J.G."/>
        </authorList>
    </citation>
    <scope>NUCLEOTIDE SEQUENCE [LARGE SCALE GENOMIC DNA]</scope>
    <source>
        <strain evidence="1 2">UAMH 9510</strain>
    </source>
</reference>
<evidence type="ECO:0000313" key="2">
    <source>
        <dbReference type="Proteomes" id="UP000182235"/>
    </source>
</evidence>
<accession>A0A1J9P0R5</accession>
<name>A0A1J9P0R5_9EURO</name>
<protein>
    <submittedName>
        <fullName evidence="1">Uncharacterized protein</fullName>
    </submittedName>
</protein>
<dbReference type="VEuPathDB" id="FungiDB:AJ78_08849"/>
<sequence length="135" mass="14545">MAIYGLSPGPVASRLNVTSNATLNVTLNATSNAELNVTLNAELNVTPNATLNATSNAELNATLNATSNVTPNAELNATLNATLNEISISRQVTSYSIYMNNYFISVSLFKELHQQEYEACRITRPNQVPAILSEL</sequence>
<evidence type="ECO:0000313" key="1">
    <source>
        <dbReference type="EMBL" id="OJD09936.1"/>
    </source>
</evidence>
<dbReference type="AlphaFoldDB" id="A0A1J9P0R5"/>